<sequence length="53" mass="5702">MARTSELRARYGSVLVPTGKRDTTIGLPNPAEGAPKVLLRHDAQEARASNITD</sequence>
<evidence type="ECO:0000313" key="2">
    <source>
        <dbReference type="Proteomes" id="UP000001471"/>
    </source>
</evidence>
<proteinExistence type="predicted"/>
<dbReference type="EMBL" id="DS231615">
    <property type="protein sequence ID" value="EDU40026.1"/>
    <property type="molecule type" value="Genomic_DNA"/>
</dbReference>
<name>B2VQZ1_PYRTR</name>
<protein>
    <submittedName>
        <fullName evidence="1">Uncharacterized protein</fullName>
    </submittedName>
</protein>
<dbReference type="Proteomes" id="UP000001471">
    <property type="component" value="Unassembled WGS sequence"/>
</dbReference>
<dbReference type="HOGENOM" id="CLU_3069776_0_0_1"/>
<dbReference type="InParanoid" id="B2VQZ1"/>
<reference evidence="2" key="1">
    <citation type="journal article" date="2013" name="G3 (Bethesda)">
        <title>Comparative genomics of a plant-pathogenic fungus, Pyrenophora tritici-repentis, reveals transduplication and the impact of repeat elements on pathogenicity and population divergence.</title>
        <authorList>
            <person name="Manning V.A."/>
            <person name="Pandelova I."/>
            <person name="Dhillon B."/>
            <person name="Wilhelm L.J."/>
            <person name="Goodwin S.B."/>
            <person name="Berlin A.M."/>
            <person name="Figueroa M."/>
            <person name="Freitag M."/>
            <person name="Hane J.K."/>
            <person name="Henrissat B."/>
            <person name="Holman W.H."/>
            <person name="Kodira C.D."/>
            <person name="Martin J."/>
            <person name="Oliver R.P."/>
            <person name="Robbertse B."/>
            <person name="Schackwitz W."/>
            <person name="Schwartz D.C."/>
            <person name="Spatafora J.W."/>
            <person name="Turgeon B.G."/>
            <person name="Yandava C."/>
            <person name="Young S."/>
            <person name="Zhou S."/>
            <person name="Zeng Q."/>
            <person name="Grigoriev I.V."/>
            <person name="Ma L.-J."/>
            <person name="Ciuffetti L.M."/>
        </authorList>
    </citation>
    <scope>NUCLEOTIDE SEQUENCE [LARGE SCALE GENOMIC DNA]</scope>
    <source>
        <strain evidence="2">Pt-1C-BFP</strain>
    </source>
</reference>
<accession>B2VQZ1</accession>
<gene>
    <name evidence="1" type="ORF">PTRG_00588</name>
</gene>
<organism evidence="1 2">
    <name type="scientific">Pyrenophora tritici-repentis (strain Pt-1C-BFP)</name>
    <name type="common">Wheat tan spot fungus</name>
    <name type="synonym">Drechslera tritici-repentis</name>
    <dbReference type="NCBI Taxonomy" id="426418"/>
    <lineage>
        <taxon>Eukaryota</taxon>
        <taxon>Fungi</taxon>
        <taxon>Dikarya</taxon>
        <taxon>Ascomycota</taxon>
        <taxon>Pezizomycotina</taxon>
        <taxon>Dothideomycetes</taxon>
        <taxon>Pleosporomycetidae</taxon>
        <taxon>Pleosporales</taxon>
        <taxon>Pleosporineae</taxon>
        <taxon>Pleosporaceae</taxon>
        <taxon>Pyrenophora</taxon>
    </lineage>
</organism>
<evidence type="ECO:0000313" key="1">
    <source>
        <dbReference type="EMBL" id="EDU40026.1"/>
    </source>
</evidence>
<dbReference type="AlphaFoldDB" id="B2VQZ1"/>